<gene>
    <name evidence="2" type="primary">ORF77801</name>
    <name evidence="1" type="synonym">ORF77798</name>
</gene>
<accession>A0A0B6ZSF0</accession>
<proteinExistence type="predicted"/>
<dbReference type="EMBL" id="HACG01024441">
    <property type="protein sequence ID" value="CEK71306.1"/>
    <property type="molecule type" value="Transcribed_RNA"/>
</dbReference>
<name>A0A0B6ZSF0_9EUPU</name>
<organism evidence="2">
    <name type="scientific">Arion vulgaris</name>
    <dbReference type="NCBI Taxonomy" id="1028688"/>
    <lineage>
        <taxon>Eukaryota</taxon>
        <taxon>Metazoa</taxon>
        <taxon>Spiralia</taxon>
        <taxon>Lophotrochozoa</taxon>
        <taxon>Mollusca</taxon>
        <taxon>Gastropoda</taxon>
        <taxon>Heterobranchia</taxon>
        <taxon>Euthyneura</taxon>
        <taxon>Panpulmonata</taxon>
        <taxon>Eupulmonata</taxon>
        <taxon>Stylommatophora</taxon>
        <taxon>Helicina</taxon>
        <taxon>Arionoidea</taxon>
        <taxon>Arionidae</taxon>
        <taxon>Arion</taxon>
    </lineage>
</organism>
<dbReference type="EMBL" id="HACG01024442">
    <property type="protein sequence ID" value="CEK71307.1"/>
    <property type="molecule type" value="Transcribed_RNA"/>
</dbReference>
<evidence type="ECO:0000313" key="2">
    <source>
        <dbReference type="EMBL" id="CEK71307.1"/>
    </source>
</evidence>
<protein>
    <submittedName>
        <fullName evidence="2">Uncharacterized protein</fullName>
    </submittedName>
</protein>
<reference evidence="2" key="1">
    <citation type="submission" date="2014-12" db="EMBL/GenBank/DDBJ databases">
        <title>Insight into the proteome of Arion vulgaris.</title>
        <authorList>
            <person name="Aradska J."/>
            <person name="Bulat T."/>
            <person name="Smidak R."/>
            <person name="Sarate P."/>
            <person name="Gangsoo J."/>
            <person name="Sialana F."/>
            <person name="Bilban M."/>
            <person name="Lubec G."/>
        </authorList>
    </citation>
    <scope>NUCLEOTIDE SEQUENCE</scope>
    <source>
        <tissue evidence="2">Skin</tissue>
    </source>
</reference>
<dbReference type="AlphaFoldDB" id="A0A0B6ZSF0"/>
<evidence type="ECO:0000313" key="1">
    <source>
        <dbReference type="EMBL" id="CEK71306.1"/>
    </source>
</evidence>
<sequence length="53" mass="5918">MFTVLLIERHNVLSVNCSAKPAHQRQQDKLGIKGAARYLCVWGQQDECGCVCV</sequence>